<evidence type="ECO:0000256" key="2">
    <source>
        <dbReference type="ARBA" id="ARBA00016949"/>
    </source>
</evidence>
<gene>
    <name evidence="4" type="ORF">GDO54_000860</name>
</gene>
<name>A0AAV3AYM0_PYXAD</name>
<dbReference type="AlphaFoldDB" id="A0AAV3AYM0"/>
<dbReference type="InterPro" id="IPR045108">
    <property type="entry name" value="TXNDC17-like"/>
</dbReference>
<organism evidence="4 5">
    <name type="scientific">Pyxicephalus adspersus</name>
    <name type="common">African bullfrog</name>
    <dbReference type="NCBI Taxonomy" id="30357"/>
    <lineage>
        <taxon>Eukaryota</taxon>
        <taxon>Metazoa</taxon>
        <taxon>Chordata</taxon>
        <taxon>Craniata</taxon>
        <taxon>Vertebrata</taxon>
        <taxon>Euteleostomi</taxon>
        <taxon>Amphibia</taxon>
        <taxon>Batrachia</taxon>
        <taxon>Anura</taxon>
        <taxon>Neobatrachia</taxon>
        <taxon>Ranoidea</taxon>
        <taxon>Pyxicephalidae</taxon>
        <taxon>Pyxicephalinae</taxon>
        <taxon>Pyxicephalus</taxon>
    </lineage>
</organism>
<sequence>MAMKKYCNEVEKHKGSVRIVFALFCGHKDEKGVSWCTDCVKAEPVFQAQMKHLPEDSVFIYCLVNERTYWKHPTQDFKKNLKLTGVPTLVKVGMAQKLTEDDSIKPDLIQMRFSDD</sequence>
<feature type="domain" description="Thioredoxin" evidence="3">
    <location>
        <begin position="8"/>
        <end position="115"/>
    </location>
</feature>
<evidence type="ECO:0000313" key="5">
    <source>
        <dbReference type="Proteomes" id="UP001181693"/>
    </source>
</evidence>
<comment type="caution">
    <text evidence="4">The sequence shown here is derived from an EMBL/GenBank/DDBJ whole genome shotgun (WGS) entry which is preliminary data.</text>
</comment>
<reference evidence="4" key="1">
    <citation type="thesis" date="2020" institute="ProQuest LLC" country="789 East Eisenhower Parkway, Ann Arbor, MI, USA">
        <title>Comparative Genomics and Chromosome Evolution.</title>
        <authorList>
            <person name="Mudd A.B."/>
        </authorList>
    </citation>
    <scope>NUCLEOTIDE SEQUENCE</scope>
    <source>
        <strain evidence="4">1538</strain>
        <tissue evidence="4">Blood</tissue>
    </source>
</reference>
<dbReference type="Gene3D" id="3.40.30.10">
    <property type="entry name" value="Glutaredoxin"/>
    <property type="match status" value="1"/>
</dbReference>
<keyword evidence="5" id="KW-1185">Reference proteome</keyword>
<dbReference type="PANTHER" id="PTHR12452">
    <property type="entry name" value="42-9-9 PROTEIN-RELATED"/>
    <property type="match status" value="1"/>
</dbReference>
<proteinExistence type="inferred from homology"/>
<evidence type="ECO:0000313" key="4">
    <source>
        <dbReference type="EMBL" id="DBA33130.1"/>
    </source>
</evidence>
<dbReference type="Proteomes" id="UP001181693">
    <property type="component" value="Unassembled WGS sequence"/>
</dbReference>
<protein>
    <recommendedName>
        <fullName evidence="2">Thioredoxin domain-containing protein 17</fullName>
    </recommendedName>
</protein>
<dbReference type="InterPro" id="IPR036249">
    <property type="entry name" value="Thioredoxin-like_sf"/>
</dbReference>
<dbReference type="GO" id="GO:0047134">
    <property type="term" value="F:protein-disulfide reductase [NAD(P)H] activity"/>
    <property type="evidence" value="ECO:0007669"/>
    <property type="project" value="InterPro"/>
</dbReference>
<dbReference type="InterPro" id="IPR010357">
    <property type="entry name" value="TXNDC17_dom"/>
</dbReference>
<dbReference type="EMBL" id="DYDO01000001">
    <property type="protein sequence ID" value="DBA33130.1"/>
    <property type="molecule type" value="Genomic_DNA"/>
</dbReference>
<dbReference type="PANTHER" id="PTHR12452:SF0">
    <property type="entry name" value="THIOREDOXIN DOMAIN-CONTAINING PROTEIN 17"/>
    <property type="match status" value="1"/>
</dbReference>
<dbReference type="SUPFAM" id="SSF52833">
    <property type="entry name" value="Thioredoxin-like"/>
    <property type="match status" value="1"/>
</dbReference>
<accession>A0AAV3AYM0</accession>
<evidence type="ECO:0000259" key="3">
    <source>
        <dbReference type="Pfam" id="PF06110"/>
    </source>
</evidence>
<dbReference type="GO" id="GO:0005829">
    <property type="term" value="C:cytosol"/>
    <property type="evidence" value="ECO:0007669"/>
    <property type="project" value="TreeGrafter"/>
</dbReference>
<comment type="similarity">
    <text evidence="1">Belongs to the thioredoxin family.</text>
</comment>
<evidence type="ECO:0000256" key="1">
    <source>
        <dbReference type="ARBA" id="ARBA00008987"/>
    </source>
</evidence>
<dbReference type="Pfam" id="PF06110">
    <property type="entry name" value="TXD17-like_Trx"/>
    <property type="match status" value="1"/>
</dbReference>